<evidence type="ECO:0000313" key="4">
    <source>
        <dbReference type="Proteomes" id="UP000194664"/>
    </source>
</evidence>
<name>A0A251WWL1_9RHOB</name>
<dbReference type="InterPro" id="IPR036249">
    <property type="entry name" value="Thioredoxin-like_sf"/>
</dbReference>
<dbReference type="PANTHER" id="PTHR44051">
    <property type="entry name" value="GLUTATHIONE S-TRANSFERASE-RELATED"/>
    <property type="match status" value="1"/>
</dbReference>
<dbReference type="InterPro" id="IPR040079">
    <property type="entry name" value="Glutathione_S-Trfase"/>
</dbReference>
<dbReference type="SFLD" id="SFLDG00358">
    <property type="entry name" value="Main_(cytGST)"/>
    <property type="match status" value="1"/>
</dbReference>
<sequence>MQLYDLELSGNCYKVRLFLSLIGQPYELIPVDFLGGAHKKPPLSDMNPFCEIPILTDGALTLRDSQAILIYLARQYGGEAWLPTEAASMAQVMEWVMMAENEIARGPNDARLHDKFGYELDHGLAVDKAKRVLSLLEAQLEGKEWLALDRPTIADIACFPYVALGHEGRIPVGDHPNVAAWINRIKSLPRFVTMPEL</sequence>
<evidence type="ECO:0000313" key="3">
    <source>
        <dbReference type="EMBL" id="OUD08353.1"/>
    </source>
</evidence>
<dbReference type="PROSITE" id="PS50405">
    <property type="entry name" value="GST_CTER"/>
    <property type="match status" value="1"/>
</dbReference>
<dbReference type="Gene3D" id="3.40.30.10">
    <property type="entry name" value="Glutaredoxin"/>
    <property type="match status" value="1"/>
</dbReference>
<dbReference type="AlphaFoldDB" id="A0A251WWL1"/>
<proteinExistence type="predicted"/>
<dbReference type="GO" id="GO:0016740">
    <property type="term" value="F:transferase activity"/>
    <property type="evidence" value="ECO:0007669"/>
    <property type="project" value="UniProtKB-KW"/>
</dbReference>
<reference evidence="3 4" key="1">
    <citation type="submission" date="2016-12" db="EMBL/GenBank/DDBJ databases">
        <title>The draft genome sequence of HSLHS2.</title>
        <authorList>
            <person name="Hu D."/>
            <person name="Wang L."/>
            <person name="Shao Z."/>
        </authorList>
    </citation>
    <scope>NUCLEOTIDE SEQUENCE [LARGE SCALE GENOMIC DNA]</scope>
    <source>
        <strain evidence="3">MCCC 1A06712</strain>
    </source>
</reference>
<accession>A0A251WWL1</accession>
<dbReference type="SFLD" id="SFLDS00019">
    <property type="entry name" value="Glutathione_Transferase_(cytos"/>
    <property type="match status" value="1"/>
</dbReference>
<protein>
    <submittedName>
        <fullName evidence="3">Glutathione S-transferase</fullName>
    </submittedName>
</protein>
<dbReference type="InterPro" id="IPR010987">
    <property type="entry name" value="Glutathione-S-Trfase_C-like"/>
</dbReference>
<dbReference type="OrthoDB" id="9810080at2"/>
<dbReference type="SUPFAM" id="SSF52833">
    <property type="entry name" value="Thioredoxin-like"/>
    <property type="match status" value="1"/>
</dbReference>
<feature type="domain" description="GST C-terminal" evidence="2">
    <location>
        <begin position="82"/>
        <end position="197"/>
    </location>
</feature>
<dbReference type="Pfam" id="PF13417">
    <property type="entry name" value="GST_N_3"/>
    <property type="match status" value="1"/>
</dbReference>
<evidence type="ECO:0000259" key="2">
    <source>
        <dbReference type="PROSITE" id="PS50405"/>
    </source>
</evidence>
<dbReference type="Pfam" id="PF00043">
    <property type="entry name" value="GST_C"/>
    <property type="match status" value="1"/>
</dbReference>
<dbReference type="RefSeq" id="WP_086452383.1">
    <property type="nucleotide sequence ID" value="NZ_MSPP01000006.1"/>
</dbReference>
<evidence type="ECO:0000259" key="1">
    <source>
        <dbReference type="PROSITE" id="PS50404"/>
    </source>
</evidence>
<dbReference type="InterPro" id="IPR004046">
    <property type="entry name" value="GST_C"/>
</dbReference>
<gene>
    <name evidence="3" type="ORF">BVC71_14370</name>
</gene>
<keyword evidence="4" id="KW-1185">Reference proteome</keyword>
<dbReference type="EMBL" id="MSPP01000006">
    <property type="protein sequence ID" value="OUD08353.1"/>
    <property type="molecule type" value="Genomic_DNA"/>
</dbReference>
<dbReference type="PROSITE" id="PS50404">
    <property type="entry name" value="GST_NTER"/>
    <property type="match status" value="1"/>
</dbReference>
<dbReference type="PANTHER" id="PTHR44051:SF2">
    <property type="entry name" value="HYPOTHETICAL GLUTATHIONE S-TRANSFERASE LIKE PROTEIN"/>
    <property type="match status" value="1"/>
</dbReference>
<dbReference type="SUPFAM" id="SSF47616">
    <property type="entry name" value="GST C-terminal domain-like"/>
    <property type="match status" value="1"/>
</dbReference>
<dbReference type="CDD" id="cd03056">
    <property type="entry name" value="GST_N_4"/>
    <property type="match status" value="1"/>
</dbReference>
<keyword evidence="3" id="KW-0808">Transferase</keyword>
<comment type="caution">
    <text evidence="3">The sequence shown here is derived from an EMBL/GenBank/DDBJ whole genome shotgun (WGS) entry which is preliminary data.</text>
</comment>
<feature type="domain" description="GST N-terminal" evidence="1">
    <location>
        <begin position="1"/>
        <end position="80"/>
    </location>
</feature>
<organism evidence="3 4">
    <name type="scientific">Marivivens niveibacter</name>
    <dbReference type="NCBI Taxonomy" id="1930667"/>
    <lineage>
        <taxon>Bacteria</taxon>
        <taxon>Pseudomonadati</taxon>
        <taxon>Pseudomonadota</taxon>
        <taxon>Alphaproteobacteria</taxon>
        <taxon>Rhodobacterales</taxon>
        <taxon>Paracoccaceae</taxon>
        <taxon>Marivivens group</taxon>
        <taxon>Marivivens</taxon>
    </lineage>
</organism>
<dbReference type="Proteomes" id="UP000194664">
    <property type="component" value="Unassembled WGS sequence"/>
</dbReference>
<dbReference type="Gene3D" id="1.20.1050.10">
    <property type="match status" value="1"/>
</dbReference>
<dbReference type="InterPro" id="IPR004045">
    <property type="entry name" value="Glutathione_S-Trfase_N"/>
</dbReference>
<dbReference type="InterPro" id="IPR036282">
    <property type="entry name" value="Glutathione-S-Trfase_C_sf"/>
</dbReference>